<dbReference type="Proteomes" id="UP001055219">
    <property type="component" value="Unassembled WGS sequence"/>
</dbReference>
<dbReference type="GO" id="GO:0034551">
    <property type="term" value="P:mitochondrial respiratory chain complex III assembly"/>
    <property type="evidence" value="ECO:0007669"/>
    <property type="project" value="TreeGrafter"/>
</dbReference>
<dbReference type="PANTHER" id="PTHR28250">
    <property type="entry name" value="CYTOCHROME B PRE-MRNA-PROCESSING PROTEIN 6"/>
    <property type="match status" value="1"/>
</dbReference>
<organism evidence="1 2">
    <name type="scientific">Emericellopsis cladophorae</name>
    <dbReference type="NCBI Taxonomy" id="2686198"/>
    <lineage>
        <taxon>Eukaryota</taxon>
        <taxon>Fungi</taxon>
        <taxon>Dikarya</taxon>
        <taxon>Ascomycota</taxon>
        <taxon>Pezizomycotina</taxon>
        <taxon>Sordariomycetes</taxon>
        <taxon>Hypocreomycetidae</taxon>
        <taxon>Hypocreales</taxon>
        <taxon>Bionectriaceae</taxon>
        <taxon>Emericellopsis</taxon>
    </lineage>
</organism>
<dbReference type="GO" id="GO:0061671">
    <property type="term" value="C:Cbp3p-Cbp6 complex"/>
    <property type="evidence" value="ECO:0007669"/>
    <property type="project" value="InterPro"/>
</dbReference>
<keyword evidence="2" id="KW-1185">Reference proteome</keyword>
<dbReference type="GO" id="GO:0043022">
    <property type="term" value="F:ribosome binding"/>
    <property type="evidence" value="ECO:0007669"/>
    <property type="project" value="InterPro"/>
</dbReference>
<reference evidence="1" key="2">
    <citation type="submission" date="2022-07" db="EMBL/GenBank/DDBJ databases">
        <authorList>
            <person name="Goncalves M.F.M."/>
            <person name="Hilario S."/>
            <person name="Van De Peer Y."/>
            <person name="Esteves A.C."/>
            <person name="Alves A."/>
        </authorList>
    </citation>
    <scope>NUCLEOTIDE SEQUENCE</scope>
    <source>
        <strain evidence="1">MUM 19.33</strain>
    </source>
</reference>
<reference evidence="1" key="1">
    <citation type="journal article" date="2021" name="J Fungi (Basel)">
        <title>Genomic and Metabolomic Analyses of the Marine Fungus Emericellopsis cladophorae: Insights into Saltwater Adaptability Mechanisms and Its Biosynthetic Potential.</title>
        <authorList>
            <person name="Goncalves M.F.M."/>
            <person name="Hilario S."/>
            <person name="Van de Peer Y."/>
            <person name="Esteves A.C."/>
            <person name="Alves A."/>
        </authorList>
    </citation>
    <scope>NUCLEOTIDE SEQUENCE</scope>
    <source>
        <strain evidence="1">MUM 19.33</strain>
    </source>
</reference>
<proteinExistence type="predicted"/>
<evidence type="ECO:0000313" key="2">
    <source>
        <dbReference type="Proteomes" id="UP001055219"/>
    </source>
</evidence>
<dbReference type="RefSeq" id="XP_051362512.1">
    <property type="nucleotide sequence ID" value="XM_051506112.1"/>
</dbReference>
<dbReference type="GeneID" id="75830413"/>
<protein>
    <submittedName>
        <fullName evidence="1">Uncharacterized protein</fullName>
    </submittedName>
</protein>
<evidence type="ECO:0000313" key="1">
    <source>
        <dbReference type="EMBL" id="KAI6781656.1"/>
    </source>
</evidence>
<gene>
    <name evidence="1" type="ORF">J7T54_003921</name>
</gene>
<sequence length="116" mass="13807">MARPISYRIATEALSKFPKQELRPDYQIQDVLKKTLDARFANYKPSMEAEEIFRARSLQMLQENRFMDRYKLSGKMLEPNSQPTYFADLVREIEEAPKRTWFERLGKKLSGMVRLQ</sequence>
<dbReference type="OrthoDB" id="2107880at2759"/>
<name>A0A9Q0BEA6_9HYPO</name>
<comment type="caution">
    <text evidence="1">The sequence shown here is derived from an EMBL/GenBank/DDBJ whole genome shotgun (WGS) entry which is preliminary data.</text>
</comment>
<dbReference type="AlphaFoldDB" id="A0A9Q0BEA6"/>
<dbReference type="EMBL" id="JAGIXG020000019">
    <property type="protein sequence ID" value="KAI6781656.1"/>
    <property type="molecule type" value="Genomic_DNA"/>
</dbReference>
<dbReference type="PANTHER" id="PTHR28250:SF1">
    <property type="entry name" value="CYTOCHROME B PRE-MRNA-PROCESSING PROTEIN 6"/>
    <property type="match status" value="1"/>
</dbReference>
<accession>A0A9Q0BEA6</accession>
<dbReference type="InterPro" id="IPR037653">
    <property type="entry name" value="Cbp6"/>
</dbReference>
<dbReference type="Pfam" id="PF20180">
    <property type="entry name" value="UQCC2_CBP6"/>
    <property type="match status" value="1"/>
</dbReference>